<keyword evidence="11" id="KW-1185">Reference proteome</keyword>
<evidence type="ECO:0000313" key="11">
    <source>
        <dbReference type="Proteomes" id="UP000244727"/>
    </source>
</evidence>
<organism evidence="10 11">
    <name type="scientific">Halococcoides cellulosivorans</name>
    <dbReference type="NCBI Taxonomy" id="1679096"/>
    <lineage>
        <taxon>Archaea</taxon>
        <taxon>Methanobacteriati</taxon>
        <taxon>Methanobacteriota</taxon>
        <taxon>Stenosarchaea group</taxon>
        <taxon>Halobacteria</taxon>
        <taxon>Halobacteriales</taxon>
        <taxon>Haloarculaceae</taxon>
        <taxon>Halococcoides</taxon>
    </lineage>
</organism>
<gene>
    <name evidence="10" type="ORF">HARCEL1_11090</name>
</gene>
<dbReference type="RefSeq" id="WP_108383527.1">
    <property type="nucleotide sequence ID" value="NZ_CP028858.1"/>
</dbReference>
<evidence type="ECO:0000256" key="5">
    <source>
        <dbReference type="ARBA" id="ARBA00022989"/>
    </source>
</evidence>
<evidence type="ECO:0000256" key="7">
    <source>
        <dbReference type="SAM" id="Phobius"/>
    </source>
</evidence>
<keyword evidence="5 7" id="KW-1133">Transmembrane helix</keyword>
<evidence type="ECO:0000256" key="6">
    <source>
        <dbReference type="ARBA" id="ARBA00023136"/>
    </source>
</evidence>
<keyword evidence="4 7" id="KW-0812">Transmembrane</keyword>
<evidence type="ECO:0000259" key="8">
    <source>
        <dbReference type="Pfam" id="PF00924"/>
    </source>
</evidence>
<evidence type="ECO:0000259" key="9">
    <source>
        <dbReference type="Pfam" id="PF21082"/>
    </source>
</evidence>
<dbReference type="InterPro" id="IPR006685">
    <property type="entry name" value="MscS_channel_2nd"/>
</dbReference>
<dbReference type="EMBL" id="CP028858">
    <property type="protein sequence ID" value="AWB28209.1"/>
    <property type="molecule type" value="Genomic_DNA"/>
</dbReference>
<dbReference type="KEGG" id="harc:HARCEL1_11090"/>
<dbReference type="Gene3D" id="3.30.70.100">
    <property type="match status" value="1"/>
</dbReference>
<keyword evidence="6 7" id="KW-0472">Membrane</keyword>
<dbReference type="Gene3D" id="1.10.287.1260">
    <property type="match status" value="1"/>
</dbReference>
<evidence type="ECO:0000256" key="3">
    <source>
        <dbReference type="ARBA" id="ARBA00022475"/>
    </source>
</evidence>
<dbReference type="GO" id="GO:0005886">
    <property type="term" value="C:plasma membrane"/>
    <property type="evidence" value="ECO:0007669"/>
    <property type="project" value="UniProtKB-SubCell"/>
</dbReference>
<name>A0A2R4X322_9EURY</name>
<accession>A0A2R4X322</accession>
<reference evidence="10 11" key="1">
    <citation type="submission" date="2018-04" db="EMBL/GenBank/DDBJ databases">
        <title>Halococcoides cellulosivorans gen. nov., sp. nov., an extremely halophilic cellulose-utilizing haloarchaeon from hypersaline lakes.</title>
        <authorList>
            <person name="Sorokin D.Y."/>
            <person name="Toshchakov S.V."/>
            <person name="Samarov N.I."/>
            <person name="Korzhenkov A."/>
            <person name="Kublanov I.V."/>
        </authorList>
    </citation>
    <scope>NUCLEOTIDE SEQUENCE [LARGE SCALE GENOMIC DNA]</scope>
    <source>
        <strain evidence="10 11">HArcel1</strain>
    </source>
</reference>
<dbReference type="InterPro" id="IPR023408">
    <property type="entry name" value="MscS_beta-dom_sf"/>
</dbReference>
<dbReference type="GeneID" id="36513059"/>
<comment type="subcellular location">
    <subcellularLocation>
        <location evidence="1">Cell membrane</location>
        <topology evidence="1">Multi-pass membrane protein</topology>
    </subcellularLocation>
</comment>
<dbReference type="SUPFAM" id="SSF50182">
    <property type="entry name" value="Sm-like ribonucleoproteins"/>
    <property type="match status" value="1"/>
</dbReference>
<feature type="domain" description="Mechanosensitive ion channel MscS C-terminal" evidence="9">
    <location>
        <begin position="191"/>
        <end position="269"/>
    </location>
</feature>
<dbReference type="InterPro" id="IPR011066">
    <property type="entry name" value="MscS_channel_C_sf"/>
</dbReference>
<keyword evidence="3" id="KW-1003">Cell membrane</keyword>
<dbReference type="PANTHER" id="PTHR30221">
    <property type="entry name" value="SMALL-CONDUCTANCE MECHANOSENSITIVE CHANNEL"/>
    <property type="match status" value="1"/>
</dbReference>
<dbReference type="InterPro" id="IPR049278">
    <property type="entry name" value="MS_channel_C"/>
</dbReference>
<dbReference type="PANTHER" id="PTHR30221:SF1">
    <property type="entry name" value="SMALL-CONDUCTANCE MECHANOSENSITIVE CHANNEL"/>
    <property type="match status" value="1"/>
</dbReference>
<comment type="similarity">
    <text evidence="2">Belongs to the MscS (TC 1.A.23) family.</text>
</comment>
<evidence type="ECO:0000256" key="4">
    <source>
        <dbReference type="ARBA" id="ARBA00022692"/>
    </source>
</evidence>
<dbReference type="Pfam" id="PF21082">
    <property type="entry name" value="MS_channel_3rd"/>
    <property type="match status" value="1"/>
</dbReference>
<dbReference type="SUPFAM" id="SSF82689">
    <property type="entry name" value="Mechanosensitive channel protein MscS (YggB), C-terminal domain"/>
    <property type="match status" value="1"/>
</dbReference>
<dbReference type="Pfam" id="PF00924">
    <property type="entry name" value="MS_channel_2nd"/>
    <property type="match status" value="1"/>
</dbReference>
<evidence type="ECO:0000313" key="10">
    <source>
        <dbReference type="EMBL" id="AWB28209.1"/>
    </source>
</evidence>
<evidence type="ECO:0000256" key="2">
    <source>
        <dbReference type="ARBA" id="ARBA00008017"/>
    </source>
</evidence>
<dbReference type="Gene3D" id="2.30.30.60">
    <property type="match status" value="1"/>
</dbReference>
<dbReference type="AlphaFoldDB" id="A0A2R4X322"/>
<feature type="transmembrane region" description="Helical" evidence="7">
    <location>
        <begin position="87"/>
        <end position="108"/>
    </location>
</feature>
<feature type="transmembrane region" description="Helical" evidence="7">
    <location>
        <begin position="25"/>
        <end position="48"/>
    </location>
</feature>
<proteinExistence type="inferred from homology"/>
<evidence type="ECO:0000256" key="1">
    <source>
        <dbReference type="ARBA" id="ARBA00004651"/>
    </source>
</evidence>
<dbReference type="InterPro" id="IPR045275">
    <property type="entry name" value="MscS_archaea/bacteria_type"/>
</dbReference>
<dbReference type="Proteomes" id="UP000244727">
    <property type="component" value="Chromosome"/>
</dbReference>
<protein>
    <submittedName>
        <fullName evidence="10">Mechanosensitive ion channel protein</fullName>
    </submittedName>
</protein>
<dbReference type="InterPro" id="IPR010920">
    <property type="entry name" value="LSM_dom_sf"/>
</dbReference>
<feature type="transmembrane region" description="Helical" evidence="7">
    <location>
        <begin position="60"/>
        <end position="81"/>
    </location>
</feature>
<dbReference type="GO" id="GO:0008381">
    <property type="term" value="F:mechanosensitive monoatomic ion channel activity"/>
    <property type="evidence" value="ECO:0007669"/>
    <property type="project" value="InterPro"/>
</dbReference>
<sequence>MAVGPDLVTQFEPLLDQYSEWLRTAGIFLGTFVGTYLLGRIVLVPPVVRAVASRNPDNETLVGAIGLYLRVAIAILAVPIAVTAAGFGGVAVGSSVILAAATLAFGIAGQDVIGNFVSGIFLVTDPDFNVGDYVEWDEECAGTIDRISLRVTRMRTPSGEVIVVPNTELATAAVRHPYAQDRYRISQRLVVGYGDDIASVRALLVEEAAADERVLAEPAPVANVTDLGPSAIELTVLFWVGDPKDRNIGDVRTAFATRAKERLLAEGVDLAPTGTQELSGELGISERSG</sequence>
<feature type="domain" description="Mechanosensitive ion channel MscS" evidence="8">
    <location>
        <begin position="111"/>
        <end position="174"/>
    </location>
</feature>